<protein>
    <submittedName>
        <fullName evidence="1">Uncharacterized protein</fullName>
    </submittedName>
</protein>
<accession>A0ABU9I6F6</accession>
<keyword evidence="2" id="KW-1185">Reference proteome</keyword>
<reference evidence="1 2" key="1">
    <citation type="submission" date="2024-04" db="EMBL/GenBank/DDBJ databases">
        <title>Flavobacterium sp. DGU41 16S ribosomal RNA gene Genome sequencing and assembly.</title>
        <authorList>
            <person name="Park S."/>
        </authorList>
    </citation>
    <scope>NUCLEOTIDE SEQUENCE [LARGE SCALE GENOMIC DNA]</scope>
    <source>
        <strain evidence="1 2">DGU41</strain>
    </source>
</reference>
<sequence>MNKLFLSIVFILIGSFINAQEVEIKDDKVLLDGTPILKYEKINILQHSFYSIESDDEILLFKWHDNETSQYNEDDYIILNFLTAKVKVETTSVEHVISGLGMNSKKNMQKLVKWLIKEKVLDSKGNLNPEKLQTFYDKYNEDITQRTSR</sequence>
<dbReference type="Proteomes" id="UP001393056">
    <property type="component" value="Unassembled WGS sequence"/>
</dbReference>
<name>A0ABU9I6F6_9FLAO</name>
<dbReference type="RefSeq" id="WP_341682673.1">
    <property type="nucleotide sequence ID" value="NZ_JBBYHT010000002.1"/>
</dbReference>
<proteinExistence type="predicted"/>
<dbReference type="EMBL" id="JBBYHT010000002">
    <property type="protein sequence ID" value="MEL1247629.1"/>
    <property type="molecule type" value="Genomic_DNA"/>
</dbReference>
<evidence type="ECO:0000313" key="1">
    <source>
        <dbReference type="EMBL" id="MEL1247629.1"/>
    </source>
</evidence>
<comment type="caution">
    <text evidence="1">The sequence shown here is derived from an EMBL/GenBank/DDBJ whole genome shotgun (WGS) entry which is preliminary data.</text>
</comment>
<evidence type="ECO:0000313" key="2">
    <source>
        <dbReference type="Proteomes" id="UP001393056"/>
    </source>
</evidence>
<gene>
    <name evidence="1" type="ORF">AAEO58_06185</name>
</gene>
<organism evidence="1 2">
    <name type="scientific">Flavobacterium helocola</name>
    <dbReference type="NCBI Taxonomy" id="3139139"/>
    <lineage>
        <taxon>Bacteria</taxon>
        <taxon>Pseudomonadati</taxon>
        <taxon>Bacteroidota</taxon>
        <taxon>Flavobacteriia</taxon>
        <taxon>Flavobacteriales</taxon>
        <taxon>Flavobacteriaceae</taxon>
        <taxon>Flavobacterium</taxon>
    </lineage>
</organism>